<evidence type="ECO:0000313" key="2">
    <source>
        <dbReference type="EMBL" id="PKY90969.1"/>
    </source>
</evidence>
<accession>A0A0X8F6T9</accession>
<comment type="caution">
    <text evidence="2">The sequence shown here is derived from an EMBL/GenBank/DDBJ whole genome shotgun (WGS) entry which is preliminary data.</text>
</comment>
<dbReference type="AlphaFoldDB" id="A0A0X8F6T9"/>
<dbReference type="KEGG" id="acg:AWM71_00345"/>
<sequence length="130" mass="15045">MNIGAFREALLKIKKKDGGKVMDKIIDQLFQMEVQANKALSNVQQQKLALRETYDQKKADYRKQAQENYDQTLADIKTQTDDYRAKQLAAYQSSFTHKMEQIQQLVDHDQAAYLLDFKKQLTALGVNTNE</sequence>
<organism evidence="2 3">
    <name type="scientific">Aerococcus christensenii</name>
    <dbReference type="NCBI Taxonomy" id="87541"/>
    <lineage>
        <taxon>Bacteria</taxon>
        <taxon>Bacillati</taxon>
        <taxon>Bacillota</taxon>
        <taxon>Bacilli</taxon>
        <taxon>Lactobacillales</taxon>
        <taxon>Aerococcaceae</taxon>
        <taxon>Aerococcus</taxon>
    </lineage>
</organism>
<dbReference type="Proteomes" id="UP000234775">
    <property type="component" value="Unassembled WGS sequence"/>
</dbReference>
<keyword evidence="1" id="KW-0175">Coiled coil</keyword>
<dbReference type="EMBL" id="PKGZ01000006">
    <property type="protein sequence ID" value="PKY90969.1"/>
    <property type="molecule type" value="Genomic_DNA"/>
</dbReference>
<evidence type="ECO:0000313" key="3">
    <source>
        <dbReference type="Proteomes" id="UP000234775"/>
    </source>
</evidence>
<keyword evidence="3" id="KW-1185">Reference proteome</keyword>
<feature type="coiled-coil region" evidence="1">
    <location>
        <begin position="40"/>
        <end position="82"/>
    </location>
</feature>
<protein>
    <submittedName>
        <fullName evidence="2">Uncharacterized protein</fullName>
    </submittedName>
</protein>
<evidence type="ECO:0000256" key="1">
    <source>
        <dbReference type="SAM" id="Coils"/>
    </source>
</evidence>
<name>A0A0X8F6T9_9LACT</name>
<gene>
    <name evidence="2" type="ORF">CYJ27_06845</name>
</gene>
<reference evidence="2 3" key="1">
    <citation type="submission" date="2017-12" db="EMBL/GenBank/DDBJ databases">
        <title>Phylogenetic diversity of female urinary microbiome.</title>
        <authorList>
            <person name="Thomas-White K."/>
            <person name="Wolfe A.J."/>
        </authorList>
    </citation>
    <scope>NUCLEOTIDE SEQUENCE [LARGE SCALE GENOMIC DNA]</scope>
    <source>
        <strain evidence="2 3">UMB0844</strain>
    </source>
</reference>
<proteinExistence type="predicted"/>
<dbReference type="RefSeq" id="WP_060776149.1">
    <property type="nucleotide sequence ID" value="NZ_CP014159.1"/>
</dbReference>